<gene>
    <name evidence="1" type="ORF">C1645_695695</name>
</gene>
<reference evidence="1 2" key="1">
    <citation type="submission" date="2018-06" db="EMBL/GenBank/DDBJ databases">
        <title>Comparative genomics reveals the genomic features of Rhizophagus irregularis, R. cerebriforme, R. diaphanum and Gigaspora rosea, and their symbiotic lifestyle signature.</title>
        <authorList>
            <person name="Morin E."/>
            <person name="San Clemente H."/>
            <person name="Chen E.C.H."/>
            <person name="De La Providencia I."/>
            <person name="Hainaut M."/>
            <person name="Kuo A."/>
            <person name="Kohler A."/>
            <person name="Murat C."/>
            <person name="Tang N."/>
            <person name="Roy S."/>
            <person name="Loubradou J."/>
            <person name="Henrissat B."/>
            <person name="Grigoriev I.V."/>
            <person name="Corradi N."/>
            <person name="Roux C."/>
            <person name="Martin F.M."/>
        </authorList>
    </citation>
    <scope>NUCLEOTIDE SEQUENCE [LARGE SCALE GENOMIC DNA]</scope>
    <source>
        <strain evidence="1 2">DAOM 227022</strain>
    </source>
</reference>
<dbReference type="OrthoDB" id="2427805at2759"/>
<dbReference type="STRING" id="658196.A0A397SPA3"/>
<keyword evidence="2" id="KW-1185">Reference proteome</keyword>
<evidence type="ECO:0000313" key="1">
    <source>
        <dbReference type="EMBL" id="RIA87848.1"/>
    </source>
</evidence>
<comment type="caution">
    <text evidence="1">The sequence shown here is derived from an EMBL/GenBank/DDBJ whole genome shotgun (WGS) entry which is preliminary data.</text>
</comment>
<name>A0A397SPA3_9GLOM</name>
<feature type="non-terminal residue" evidence="1">
    <location>
        <position position="1"/>
    </location>
</feature>
<dbReference type="AlphaFoldDB" id="A0A397SPA3"/>
<proteinExistence type="predicted"/>
<protein>
    <submittedName>
        <fullName evidence="1">Uncharacterized protein</fullName>
    </submittedName>
</protein>
<accession>A0A397SPA3</accession>
<organism evidence="1 2">
    <name type="scientific">Glomus cerebriforme</name>
    <dbReference type="NCBI Taxonomy" id="658196"/>
    <lineage>
        <taxon>Eukaryota</taxon>
        <taxon>Fungi</taxon>
        <taxon>Fungi incertae sedis</taxon>
        <taxon>Mucoromycota</taxon>
        <taxon>Glomeromycotina</taxon>
        <taxon>Glomeromycetes</taxon>
        <taxon>Glomerales</taxon>
        <taxon>Glomeraceae</taxon>
        <taxon>Glomus</taxon>
    </lineage>
</organism>
<evidence type="ECO:0000313" key="2">
    <source>
        <dbReference type="Proteomes" id="UP000265703"/>
    </source>
</evidence>
<sequence length="68" mass="7976">EFEGSEVGSHYEGQNAIKWLNESGLKLPKMLRDMFISLCKNVNWNLEKMNNMKMVGYIHEGMLLSFFF</sequence>
<dbReference type="EMBL" id="QKYT01000290">
    <property type="protein sequence ID" value="RIA87848.1"/>
    <property type="molecule type" value="Genomic_DNA"/>
</dbReference>
<dbReference type="Proteomes" id="UP000265703">
    <property type="component" value="Unassembled WGS sequence"/>
</dbReference>